<comment type="function">
    <text evidence="4">Catalyzes two distinct but analogous reactions: the reversible epimerization of UDP-glucose to UDP-galactose and the reversible epimerization of UDP-N-acetylglucosamine to UDP-N-acetylgalactosamine. The reaction with UDP-Gal plays a critical role in the Leloir pathway of galactose catabolism in which galactose is converted to the glycolytic intermediate glucose 6-phosphate. It contributes to the catabolism of dietary galactose and enables the endogenous biosynthesis of both UDP-Gal and UDP-GalNAc when exogenous sources are limited. Both UDP-sugar interconversions are important in the synthesis of glycoproteins and glycolipids.</text>
</comment>
<dbReference type="GO" id="GO:0005829">
    <property type="term" value="C:cytosol"/>
    <property type="evidence" value="ECO:0007669"/>
    <property type="project" value="TreeGrafter"/>
</dbReference>
<reference evidence="11" key="1">
    <citation type="journal article" date="2023" name="Mol. Biol. Evol.">
        <title>Third-Generation Sequencing Reveals the Adaptive Role of the Epigenome in Three Deep-Sea Polychaetes.</title>
        <authorList>
            <person name="Perez M."/>
            <person name="Aroh O."/>
            <person name="Sun Y."/>
            <person name="Lan Y."/>
            <person name="Juniper S.K."/>
            <person name="Young C.R."/>
            <person name="Angers B."/>
            <person name="Qian P.Y."/>
        </authorList>
    </citation>
    <scope>NUCLEOTIDE SEQUENCE</scope>
    <source>
        <strain evidence="11">P08H-3</strain>
    </source>
</reference>
<comment type="caution">
    <text evidence="11">The sequence shown here is derived from an EMBL/GenBank/DDBJ whole genome shotgun (WGS) entry which is preliminary data.</text>
</comment>
<comment type="subunit">
    <text evidence="9">Homodimer.</text>
</comment>
<dbReference type="InterPro" id="IPR036291">
    <property type="entry name" value="NAD(P)-bd_dom_sf"/>
</dbReference>
<comment type="similarity">
    <text evidence="9">Belongs to the NAD(P)-dependent epimerase/dehydratase family.</text>
</comment>
<feature type="domain" description="NAD(P)-binding" evidence="10">
    <location>
        <begin position="12"/>
        <end position="233"/>
    </location>
</feature>
<accession>A0AAD9N594</accession>
<dbReference type="Pfam" id="PF16363">
    <property type="entry name" value="GDP_Man_Dehyd"/>
    <property type="match status" value="1"/>
</dbReference>
<dbReference type="Gene3D" id="3.90.25.10">
    <property type="entry name" value="UDP-galactose 4-epimerase, domain 1"/>
    <property type="match status" value="1"/>
</dbReference>
<dbReference type="PANTHER" id="PTHR43725">
    <property type="entry name" value="UDP-GLUCOSE 4-EPIMERASE"/>
    <property type="match status" value="1"/>
</dbReference>
<comment type="cofactor">
    <cofactor evidence="3 9">
        <name>NAD(+)</name>
        <dbReference type="ChEBI" id="CHEBI:57540"/>
    </cofactor>
</comment>
<dbReference type="EMBL" id="JAODUP010000226">
    <property type="protein sequence ID" value="KAK2155933.1"/>
    <property type="molecule type" value="Genomic_DNA"/>
</dbReference>
<evidence type="ECO:0000256" key="2">
    <source>
        <dbReference type="ARBA" id="ARBA00000083"/>
    </source>
</evidence>
<keyword evidence="12" id="KW-1185">Reference proteome</keyword>
<keyword evidence="7" id="KW-0299">Galactose metabolism</keyword>
<dbReference type="CDD" id="cd05247">
    <property type="entry name" value="UDP_G4E_1_SDR_e"/>
    <property type="match status" value="1"/>
</dbReference>
<dbReference type="PRINTS" id="PR01713">
    <property type="entry name" value="NUCEPIMERASE"/>
</dbReference>
<keyword evidence="8 9" id="KW-0413">Isomerase</keyword>
<gene>
    <name evidence="11" type="ORF">LSH36_226g01027</name>
</gene>
<evidence type="ECO:0000256" key="4">
    <source>
        <dbReference type="ARBA" id="ARBA00002760"/>
    </source>
</evidence>
<dbReference type="GO" id="GO:0003978">
    <property type="term" value="F:UDP-glucose 4-epimerase activity"/>
    <property type="evidence" value="ECO:0007669"/>
    <property type="project" value="UniProtKB-UniRule"/>
</dbReference>
<dbReference type="InterPro" id="IPR005886">
    <property type="entry name" value="UDP_G4E"/>
</dbReference>
<evidence type="ECO:0000313" key="12">
    <source>
        <dbReference type="Proteomes" id="UP001208570"/>
    </source>
</evidence>
<dbReference type="GO" id="GO:0003974">
    <property type="term" value="F:UDP-N-acetylglucosamine 4-epimerase activity"/>
    <property type="evidence" value="ECO:0007669"/>
    <property type="project" value="UniProtKB-EC"/>
</dbReference>
<evidence type="ECO:0000256" key="1">
    <source>
        <dbReference type="ARBA" id="ARBA00000014"/>
    </source>
</evidence>
<organism evidence="11 12">
    <name type="scientific">Paralvinella palmiformis</name>
    <dbReference type="NCBI Taxonomy" id="53620"/>
    <lineage>
        <taxon>Eukaryota</taxon>
        <taxon>Metazoa</taxon>
        <taxon>Spiralia</taxon>
        <taxon>Lophotrochozoa</taxon>
        <taxon>Annelida</taxon>
        <taxon>Polychaeta</taxon>
        <taxon>Sedentaria</taxon>
        <taxon>Canalipalpata</taxon>
        <taxon>Terebellida</taxon>
        <taxon>Terebelliformia</taxon>
        <taxon>Alvinellidae</taxon>
        <taxon>Paralvinella</taxon>
    </lineage>
</organism>
<dbReference type="PANTHER" id="PTHR43725:SF47">
    <property type="entry name" value="UDP-GLUCOSE 4-EPIMERASE"/>
    <property type="match status" value="1"/>
</dbReference>
<comment type="catalytic activity">
    <reaction evidence="1">
        <text>UDP-N-acetyl-alpha-D-glucosamine = UDP-N-acetyl-alpha-D-galactosamine</text>
        <dbReference type="Rhea" id="RHEA:20517"/>
        <dbReference type="ChEBI" id="CHEBI:57705"/>
        <dbReference type="ChEBI" id="CHEBI:67138"/>
        <dbReference type="EC" id="5.1.3.7"/>
    </reaction>
</comment>
<comment type="catalytic activity">
    <reaction evidence="2 9">
        <text>UDP-alpha-D-glucose = UDP-alpha-D-galactose</text>
        <dbReference type="Rhea" id="RHEA:22168"/>
        <dbReference type="ChEBI" id="CHEBI:58885"/>
        <dbReference type="ChEBI" id="CHEBI:66914"/>
        <dbReference type="EC" id="5.1.3.2"/>
    </reaction>
</comment>
<dbReference type="Gene3D" id="3.40.50.720">
    <property type="entry name" value="NAD(P)-binding Rossmann-like Domain"/>
    <property type="match status" value="1"/>
</dbReference>
<dbReference type="Proteomes" id="UP001208570">
    <property type="component" value="Unassembled WGS sequence"/>
</dbReference>
<dbReference type="GO" id="GO:0033499">
    <property type="term" value="P:galactose catabolic process via UDP-galactose, Leloir pathway"/>
    <property type="evidence" value="ECO:0007669"/>
    <property type="project" value="TreeGrafter"/>
</dbReference>
<evidence type="ECO:0000256" key="8">
    <source>
        <dbReference type="ARBA" id="ARBA00023235"/>
    </source>
</evidence>
<protein>
    <recommendedName>
        <fullName evidence="9">UDP-glucose 4-epimerase</fullName>
        <ecNumber evidence="9">5.1.3.2</ecNumber>
    </recommendedName>
</protein>
<evidence type="ECO:0000256" key="3">
    <source>
        <dbReference type="ARBA" id="ARBA00001911"/>
    </source>
</evidence>
<dbReference type="NCBIfam" id="TIGR01179">
    <property type="entry name" value="galE"/>
    <property type="match status" value="1"/>
</dbReference>
<keyword evidence="9" id="KW-0119">Carbohydrate metabolism</keyword>
<dbReference type="EC" id="5.1.3.2" evidence="9"/>
<comment type="pathway">
    <text evidence="5 9">Carbohydrate metabolism; galactose metabolism.</text>
</comment>
<evidence type="ECO:0000256" key="7">
    <source>
        <dbReference type="ARBA" id="ARBA00023144"/>
    </source>
</evidence>
<evidence type="ECO:0000259" key="10">
    <source>
        <dbReference type="Pfam" id="PF16363"/>
    </source>
</evidence>
<evidence type="ECO:0000313" key="11">
    <source>
        <dbReference type="EMBL" id="KAK2155933.1"/>
    </source>
</evidence>
<keyword evidence="6 9" id="KW-0520">NAD</keyword>
<dbReference type="InterPro" id="IPR016040">
    <property type="entry name" value="NAD(P)-bd_dom"/>
</dbReference>
<name>A0AAD9N594_9ANNE</name>
<sequence>MEITVFCVDYVKHCNLVQVMKEFGVYNLVFSSSATVYGNPQYLPLDEKHPTGACCNPYGRSKYMIEEMLSDLAKSDKAWNIISLRYFNPVGAHESGLIGEDPQGIPNNLMPYISQVAVKRREYLSVFGGDYETHDGTGVRDYIHVVDLAIGHVKATNKIKENCGYQVYNLGTGTGYSVLDMVKAFEKASGQKIPYKIVDRRSGDVASCYADPSLAAKELNWQAEQDLDAMCADSWRWQSMNPNGFKTEKK</sequence>
<dbReference type="SUPFAM" id="SSF51735">
    <property type="entry name" value="NAD(P)-binding Rossmann-fold domains"/>
    <property type="match status" value="1"/>
</dbReference>
<dbReference type="AlphaFoldDB" id="A0AAD9N594"/>
<evidence type="ECO:0000256" key="5">
    <source>
        <dbReference type="ARBA" id="ARBA00004947"/>
    </source>
</evidence>
<evidence type="ECO:0000256" key="9">
    <source>
        <dbReference type="RuleBase" id="RU366046"/>
    </source>
</evidence>
<proteinExistence type="inferred from homology"/>
<evidence type="ECO:0000256" key="6">
    <source>
        <dbReference type="ARBA" id="ARBA00023027"/>
    </source>
</evidence>